<reference evidence="4" key="1">
    <citation type="journal article" date="2015" name="Nat. Genet.">
        <title>The genome and transcriptome of the zoonotic hookworm Ancylostoma ceylanicum identify infection-specific gene families.</title>
        <authorList>
            <person name="Schwarz E.M."/>
            <person name="Hu Y."/>
            <person name="Antoshechkin I."/>
            <person name="Miller M.M."/>
            <person name="Sternberg P.W."/>
            <person name="Aroian R.V."/>
        </authorList>
    </citation>
    <scope>NUCLEOTIDE SEQUENCE</scope>
    <source>
        <strain evidence="4">HY135</strain>
    </source>
</reference>
<dbReference type="EMBL" id="JARK01001337">
    <property type="protein sequence ID" value="EYC34482.1"/>
    <property type="molecule type" value="Genomic_DNA"/>
</dbReference>
<sequence>MSLPSASDSSYHTFTTAPPKQAKDGTNLPTSRTPQLTRLERAKRAIEVMERRLNENKCVRERVNQLEAKLNQINKDMDTAYIKIKDELMRAELGQQQRGPSSSGSASKATSLYNTDYMEKSQVSPSSTMPVPRYIDATLEQRLSSMERSLKRLDSIENSLAKLTSRMVATSTRTPSTQSGAQPDASLYGCHEINEIFTQASVHYWLYKLQWASMAMTFLRHRKARVATASLKYESLQEYKLWGVLDS</sequence>
<evidence type="ECO:0000256" key="1">
    <source>
        <dbReference type="SAM" id="Coils"/>
    </source>
</evidence>
<organism evidence="3 4">
    <name type="scientific">Ancylostoma ceylanicum</name>
    <dbReference type="NCBI Taxonomy" id="53326"/>
    <lineage>
        <taxon>Eukaryota</taxon>
        <taxon>Metazoa</taxon>
        <taxon>Ecdysozoa</taxon>
        <taxon>Nematoda</taxon>
        <taxon>Chromadorea</taxon>
        <taxon>Rhabditida</taxon>
        <taxon>Rhabditina</taxon>
        <taxon>Rhabditomorpha</taxon>
        <taxon>Strongyloidea</taxon>
        <taxon>Ancylostomatidae</taxon>
        <taxon>Ancylostomatinae</taxon>
        <taxon>Ancylostoma</taxon>
    </lineage>
</organism>
<dbReference type="OrthoDB" id="5867790at2759"/>
<feature type="coiled-coil region" evidence="1">
    <location>
        <begin position="36"/>
        <end position="83"/>
    </location>
</feature>
<dbReference type="AlphaFoldDB" id="A0A016W5C4"/>
<name>A0A016W5C4_9BILA</name>
<keyword evidence="4" id="KW-1185">Reference proteome</keyword>
<evidence type="ECO:0000313" key="3">
    <source>
        <dbReference type="EMBL" id="EYC34482.1"/>
    </source>
</evidence>
<keyword evidence="1" id="KW-0175">Coiled coil</keyword>
<gene>
    <name evidence="3" type="primary">Acey_s0001.g436</name>
    <name evidence="3" type="ORF">Y032_0001g436</name>
</gene>
<evidence type="ECO:0000313" key="4">
    <source>
        <dbReference type="Proteomes" id="UP000024635"/>
    </source>
</evidence>
<accession>A0A016W5C4</accession>
<protein>
    <submittedName>
        <fullName evidence="3">Uncharacterized protein</fullName>
    </submittedName>
</protein>
<feature type="compositionally biased region" description="Polar residues" evidence="2">
    <location>
        <begin position="1"/>
        <end position="18"/>
    </location>
</feature>
<comment type="caution">
    <text evidence="3">The sequence shown here is derived from an EMBL/GenBank/DDBJ whole genome shotgun (WGS) entry which is preliminary data.</text>
</comment>
<feature type="region of interest" description="Disordered" evidence="2">
    <location>
        <begin position="1"/>
        <end position="34"/>
    </location>
</feature>
<dbReference type="Proteomes" id="UP000024635">
    <property type="component" value="Unassembled WGS sequence"/>
</dbReference>
<evidence type="ECO:0000256" key="2">
    <source>
        <dbReference type="SAM" id="MobiDB-lite"/>
    </source>
</evidence>
<proteinExistence type="predicted"/>